<organism evidence="5 6">
    <name type="scientific">Sporosarcina saromensis</name>
    <dbReference type="NCBI Taxonomy" id="359365"/>
    <lineage>
        <taxon>Bacteria</taxon>
        <taxon>Bacillati</taxon>
        <taxon>Bacillota</taxon>
        <taxon>Bacilli</taxon>
        <taxon>Bacillales</taxon>
        <taxon>Caryophanaceae</taxon>
        <taxon>Sporosarcina</taxon>
    </lineage>
</organism>
<sequence length="220" mass="25502">MRIAIFDFDGTVYANETFKVLMEHLKHHPTYHSNYRTFYRQILPLYIGYKTKIVSEATMKERSMQLYVNALGSLNQNELQHYFAELKASMQNDFNHEVVSRIHQHHTEGIFTMLVSGAYTPLLHAVTEGLPFDAIIGTEVPYTIDQQLDRQKSIYHIQGKRKNEKIMEALQSKDIDWTNSYAYGDSYSDLSVLELVGSPVAVKPKKRLAQIANERDWEII</sequence>
<dbReference type="NCBIfam" id="TIGR01488">
    <property type="entry name" value="HAD-SF-IB"/>
    <property type="match status" value="1"/>
</dbReference>
<proteinExistence type="inferred from homology"/>
<evidence type="ECO:0000256" key="3">
    <source>
        <dbReference type="ARBA" id="ARBA00022801"/>
    </source>
</evidence>
<evidence type="ECO:0000256" key="4">
    <source>
        <dbReference type="ARBA" id="ARBA00022842"/>
    </source>
</evidence>
<dbReference type="InterPro" id="IPR050582">
    <property type="entry name" value="HAD-like_SerB"/>
</dbReference>
<name>A0ABU4G756_9BACL</name>
<evidence type="ECO:0000256" key="1">
    <source>
        <dbReference type="ARBA" id="ARBA00009184"/>
    </source>
</evidence>
<dbReference type="GO" id="GO:0016787">
    <property type="term" value="F:hydrolase activity"/>
    <property type="evidence" value="ECO:0007669"/>
    <property type="project" value="UniProtKB-KW"/>
</dbReference>
<dbReference type="Gene3D" id="1.20.1440.100">
    <property type="entry name" value="SG protein - dephosphorylation function"/>
    <property type="match status" value="1"/>
</dbReference>
<dbReference type="PANTHER" id="PTHR43344:SF13">
    <property type="entry name" value="PHOSPHATASE RV3661-RELATED"/>
    <property type="match status" value="1"/>
</dbReference>
<keyword evidence="6" id="KW-1185">Reference proteome</keyword>
<accession>A0ABU4G756</accession>
<evidence type="ECO:0000313" key="6">
    <source>
        <dbReference type="Proteomes" id="UP001282284"/>
    </source>
</evidence>
<dbReference type="NCBIfam" id="TIGR01490">
    <property type="entry name" value="HAD-SF-IB-hyp1"/>
    <property type="match status" value="1"/>
</dbReference>
<dbReference type="PANTHER" id="PTHR43344">
    <property type="entry name" value="PHOSPHOSERINE PHOSPHATASE"/>
    <property type="match status" value="1"/>
</dbReference>
<protein>
    <submittedName>
        <fullName evidence="5">HAD-IB family hydrolase</fullName>
    </submittedName>
</protein>
<evidence type="ECO:0000313" key="5">
    <source>
        <dbReference type="EMBL" id="MDW0112751.1"/>
    </source>
</evidence>
<dbReference type="InterPro" id="IPR023214">
    <property type="entry name" value="HAD_sf"/>
</dbReference>
<reference evidence="5 6" key="1">
    <citation type="submission" date="2023-06" db="EMBL/GenBank/DDBJ databases">
        <title>Sporosarcina sp. nov., isolated from Korean traditional fermented seafood 'Jeotgal'.</title>
        <authorList>
            <person name="Yang A.I."/>
            <person name="Shin N.-R."/>
        </authorList>
    </citation>
    <scope>NUCLEOTIDE SEQUENCE [LARGE SCALE GENOMIC DNA]</scope>
    <source>
        <strain evidence="5 6">KCTC13119</strain>
    </source>
</reference>
<comment type="caution">
    <text evidence="5">The sequence shown here is derived from an EMBL/GenBank/DDBJ whole genome shotgun (WGS) entry which is preliminary data.</text>
</comment>
<gene>
    <name evidence="5" type="ORF">QT711_06105</name>
</gene>
<dbReference type="InterPro" id="IPR006385">
    <property type="entry name" value="HAD_hydro_SerB1"/>
</dbReference>
<keyword evidence="4" id="KW-0460">Magnesium</keyword>
<dbReference type="SUPFAM" id="SSF56784">
    <property type="entry name" value="HAD-like"/>
    <property type="match status" value="1"/>
</dbReference>
<dbReference type="InterPro" id="IPR036412">
    <property type="entry name" value="HAD-like_sf"/>
</dbReference>
<dbReference type="Gene3D" id="3.40.50.1000">
    <property type="entry name" value="HAD superfamily/HAD-like"/>
    <property type="match status" value="1"/>
</dbReference>
<dbReference type="Proteomes" id="UP001282284">
    <property type="component" value="Unassembled WGS sequence"/>
</dbReference>
<dbReference type="EMBL" id="JAUBDI010000004">
    <property type="protein sequence ID" value="MDW0112751.1"/>
    <property type="molecule type" value="Genomic_DNA"/>
</dbReference>
<evidence type="ECO:0000256" key="2">
    <source>
        <dbReference type="ARBA" id="ARBA00022723"/>
    </source>
</evidence>
<dbReference type="Pfam" id="PF12710">
    <property type="entry name" value="HAD"/>
    <property type="match status" value="1"/>
</dbReference>
<comment type="similarity">
    <text evidence="1">Belongs to the HAD-like hydrolase superfamily. SerB family.</text>
</comment>
<keyword evidence="3 5" id="KW-0378">Hydrolase</keyword>
<keyword evidence="2" id="KW-0479">Metal-binding</keyword>